<evidence type="ECO:0000256" key="2">
    <source>
        <dbReference type="ARBA" id="ARBA00004370"/>
    </source>
</evidence>
<dbReference type="SMART" id="SM00387">
    <property type="entry name" value="HATPase_c"/>
    <property type="match status" value="1"/>
</dbReference>
<evidence type="ECO:0000256" key="3">
    <source>
        <dbReference type="ARBA" id="ARBA00012438"/>
    </source>
</evidence>
<keyword evidence="11" id="KW-0902">Two-component regulatory system</keyword>
<dbReference type="GO" id="GO:0016020">
    <property type="term" value="C:membrane"/>
    <property type="evidence" value="ECO:0007669"/>
    <property type="project" value="UniProtKB-SubCell"/>
</dbReference>
<feature type="domain" description="Response regulatory" evidence="19">
    <location>
        <begin position="1239"/>
        <end position="1353"/>
    </location>
</feature>
<dbReference type="SUPFAM" id="SSF52172">
    <property type="entry name" value="CheY-like"/>
    <property type="match status" value="1"/>
</dbReference>
<evidence type="ECO:0000259" key="19">
    <source>
        <dbReference type="PROSITE" id="PS50110"/>
    </source>
</evidence>
<keyword evidence="15" id="KW-0175">Coiled coil</keyword>
<dbReference type="SUPFAM" id="SSF63829">
    <property type="entry name" value="Calcium-dependent phosphotriesterase"/>
    <property type="match status" value="2"/>
</dbReference>
<evidence type="ECO:0000259" key="18">
    <source>
        <dbReference type="PROSITE" id="PS50109"/>
    </source>
</evidence>
<dbReference type="Gene3D" id="3.30.565.10">
    <property type="entry name" value="Histidine kinase-like ATPase, C-terminal domain"/>
    <property type="match status" value="1"/>
</dbReference>
<dbReference type="FunFam" id="3.30.565.10:FF:000010">
    <property type="entry name" value="Sensor histidine kinase RcsC"/>
    <property type="match status" value="1"/>
</dbReference>
<evidence type="ECO:0000256" key="15">
    <source>
        <dbReference type="SAM" id="Coils"/>
    </source>
</evidence>
<dbReference type="Pfam" id="PF01627">
    <property type="entry name" value="Hpt"/>
    <property type="match status" value="1"/>
</dbReference>
<dbReference type="PROSITE" id="PS50109">
    <property type="entry name" value="HIS_KIN"/>
    <property type="match status" value="1"/>
</dbReference>
<dbReference type="GO" id="GO:0000155">
    <property type="term" value="F:phosphorelay sensor kinase activity"/>
    <property type="evidence" value="ECO:0007669"/>
    <property type="project" value="InterPro"/>
</dbReference>
<feature type="domain" description="HPt" evidence="20">
    <location>
        <begin position="1435"/>
        <end position="1530"/>
    </location>
</feature>
<dbReference type="CDD" id="cd17546">
    <property type="entry name" value="REC_hyHK_CKI1_RcsC-like"/>
    <property type="match status" value="1"/>
</dbReference>
<dbReference type="SUPFAM" id="SSF55874">
    <property type="entry name" value="ATPase domain of HSP90 chaperone/DNA topoisomerase II/histidine kinase"/>
    <property type="match status" value="1"/>
</dbReference>
<keyword evidence="9" id="KW-0067">ATP-binding</keyword>
<dbReference type="PANTHER" id="PTHR43547">
    <property type="entry name" value="TWO-COMPONENT HISTIDINE KINASE"/>
    <property type="match status" value="1"/>
</dbReference>
<dbReference type="GO" id="GO:0005524">
    <property type="term" value="F:ATP binding"/>
    <property type="evidence" value="ECO:0007669"/>
    <property type="project" value="UniProtKB-KW"/>
</dbReference>
<dbReference type="InterPro" id="IPR013783">
    <property type="entry name" value="Ig-like_fold"/>
</dbReference>
<dbReference type="EMBL" id="CP047656">
    <property type="protein sequence ID" value="QHJ13126.1"/>
    <property type="molecule type" value="Genomic_DNA"/>
</dbReference>
<comment type="subcellular location">
    <subcellularLocation>
        <location evidence="2">Membrane</location>
    </subcellularLocation>
</comment>
<dbReference type="Gene3D" id="2.130.10.10">
    <property type="entry name" value="YVTN repeat-like/Quinoprotein amine dehydrogenase"/>
    <property type="match status" value="3"/>
</dbReference>
<keyword evidence="12 16" id="KW-0472">Membrane</keyword>
<evidence type="ECO:0000256" key="9">
    <source>
        <dbReference type="ARBA" id="ARBA00022840"/>
    </source>
</evidence>
<dbReference type="Gene3D" id="3.40.50.2300">
    <property type="match status" value="1"/>
</dbReference>
<feature type="transmembrane region" description="Helical" evidence="16">
    <location>
        <begin position="791"/>
        <end position="810"/>
    </location>
</feature>
<dbReference type="Gene3D" id="1.10.287.130">
    <property type="match status" value="1"/>
</dbReference>
<feature type="coiled-coil region" evidence="15">
    <location>
        <begin position="816"/>
        <end position="864"/>
    </location>
</feature>
<evidence type="ECO:0000256" key="14">
    <source>
        <dbReference type="PROSITE-ProRule" id="PRU00169"/>
    </source>
</evidence>
<feature type="chain" id="PRO_5032705055" description="histidine kinase" evidence="17">
    <location>
        <begin position="22"/>
        <end position="1534"/>
    </location>
</feature>
<evidence type="ECO:0000313" key="22">
    <source>
        <dbReference type="Proteomes" id="UP000464524"/>
    </source>
</evidence>
<evidence type="ECO:0000256" key="5">
    <source>
        <dbReference type="ARBA" id="ARBA00022679"/>
    </source>
</evidence>
<evidence type="ECO:0000256" key="10">
    <source>
        <dbReference type="ARBA" id="ARBA00022989"/>
    </source>
</evidence>
<keyword evidence="7" id="KW-0547">Nucleotide-binding</keyword>
<reference evidence="21 22" key="1">
    <citation type="submission" date="2019-12" db="EMBL/GenBank/DDBJ databases">
        <title>Genome sequencing and assembly of endphytes of Porphyra tenera.</title>
        <authorList>
            <person name="Park J.M."/>
            <person name="Shin R."/>
            <person name="Jo S.H."/>
        </authorList>
    </citation>
    <scope>NUCLEOTIDE SEQUENCE [LARGE SCALE GENOMIC DNA]</scope>
    <source>
        <strain evidence="21 22">GPM4</strain>
    </source>
</reference>
<keyword evidence="5 21" id="KW-0808">Transferase</keyword>
<dbReference type="SUPFAM" id="SSF47384">
    <property type="entry name" value="Homodimeric domain of signal transducing histidine kinase"/>
    <property type="match status" value="1"/>
</dbReference>
<keyword evidence="6 16" id="KW-0812">Transmembrane</keyword>
<dbReference type="PROSITE" id="PS50110">
    <property type="entry name" value="RESPONSE_REGULATORY"/>
    <property type="match status" value="1"/>
</dbReference>
<dbReference type="OrthoDB" id="9772100at2"/>
<evidence type="ECO:0000256" key="1">
    <source>
        <dbReference type="ARBA" id="ARBA00000085"/>
    </source>
</evidence>
<keyword evidence="4 14" id="KW-0597">Phosphoprotein</keyword>
<dbReference type="InterPro" id="IPR036641">
    <property type="entry name" value="HPT_dom_sf"/>
</dbReference>
<keyword evidence="8 21" id="KW-0418">Kinase</keyword>
<dbReference type="InterPro" id="IPR005467">
    <property type="entry name" value="His_kinase_dom"/>
</dbReference>
<dbReference type="InterPro" id="IPR036890">
    <property type="entry name" value="HATPase_C_sf"/>
</dbReference>
<feature type="modified residue" description="4-aspartylphosphate" evidence="14">
    <location>
        <position position="1288"/>
    </location>
</feature>
<gene>
    <name evidence="21" type="ORF">FX988_03385</name>
</gene>
<accession>A0A857JNQ8</accession>
<dbReference type="Gene3D" id="1.20.120.160">
    <property type="entry name" value="HPT domain"/>
    <property type="match status" value="1"/>
</dbReference>
<evidence type="ECO:0000256" key="12">
    <source>
        <dbReference type="ARBA" id="ARBA00023136"/>
    </source>
</evidence>
<evidence type="ECO:0000256" key="13">
    <source>
        <dbReference type="PROSITE-ProRule" id="PRU00110"/>
    </source>
</evidence>
<comment type="catalytic activity">
    <reaction evidence="1">
        <text>ATP + protein L-histidine = ADP + protein N-phospho-L-histidine.</text>
        <dbReference type="EC" id="2.7.13.3"/>
    </reaction>
</comment>
<feature type="modified residue" description="Phosphohistidine" evidence="13">
    <location>
        <position position="1476"/>
    </location>
</feature>
<dbReference type="Pfam" id="PF07494">
    <property type="entry name" value="Reg_prop"/>
    <property type="match status" value="3"/>
</dbReference>
<dbReference type="InterPro" id="IPR003594">
    <property type="entry name" value="HATPase_dom"/>
</dbReference>
<evidence type="ECO:0000256" key="6">
    <source>
        <dbReference type="ARBA" id="ARBA00022692"/>
    </source>
</evidence>
<dbReference type="InterPro" id="IPR036097">
    <property type="entry name" value="HisK_dim/P_sf"/>
</dbReference>
<dbReference type="InterPro" id="IPR011006">
    <property type="entry name" value="CheY-like_superfamily"/>
</dbReference>
<dbReference type="RefSeq" id="WP_160181250.1">
    <property type="nucleotide sequence ID" value="NZ_CP047656.1"/>
</dbReference>
<dbReference type="PRINTS" id="PR00344">
    <property type="entry name" value="BCTRLSENSOR"/>
</dbReference>
<dbReference type="Proteomes" id="UP000464524">
    <property type="component" value="Chromosome"/>
</dbReference>
<organism evidence="21 22">
    <name type="scientific">Paraglaciecola mesophila</name>
    <dbReference type="NCBI Taxonomy" id="197222"/>
    <lineage>
        <taxon>Bacteria</taxon>
        <taxon>Pseudomonadati</taxon>
        <taxon>Pseudomonadota</taxon>
        <taxon>Gammaproteobacteria</taxon>
        <taxon>Alteromonadales</taxon>
        <taxon>Alteromonadaceae</taxon>
        <taxon>Paraglaciecola</taxon>
    </lineage>
</organism>
<keyword evidence="17" id="KW-0732">Signal</keyword>
<evidence type="ECO:0000256" key="7">
    <source>
        <dbReference type="ARBA" id="ARBA00022741"/>
    </source>
</evidence>
<evidence type="ECO:0000256" key="16">
    <source>
        <dbReference type="SAM" id="Phobius"/>
    </source>
</evidence>
<proteinExistence type="predicted"/>
<dbReference type="SUPFAM" id="SSF47226">
    <property type="entry name" value="Histidine-containing phosphotransfer domain, HPT domain"/>
    <property type="match status" value="1"/>
</dbReference>
<dbReference type="EC" id="2.7.13.3" evidence="3"/>
<evidence type="ECO:0000256" key="4">
    <source>
        <dbReference type="ARBA" id="ARBA00022553"/>
    </source>
</evidence>
<dbReference type="InterPro" id="IPR003661">
    <property type="entry name" value="HisK_dim/P_dom"/>
</dbReference>
<protein>
    <recommendedName>
        <fullName evidence="3">histidine kinase</fullName>
        <ecNumber evidence="3">2.7.13.3</ecNumber>
    </recommendedName>
</protein>
<dbReference type="Pfam" id="PF00512">
    <property type="entry name" value="HisKA"/>
    <property type="match status" value="1"/>
</dbReference>
<dbReference type="InterPro" id="IPR004358">
    <property type="entry name" value="Sig_transdc_His_kin-like_C"/>
</dbReference>
<evidence type="ECO:0000259" key="20">
    <source>
        <dbReference type="PROSITE" id="PS50894"/>
    </source>
</evidence>
<sequence>MFKTGIYWFVCFLTFSLNAHSADSPNFSFTPAELSQQLTQKTVRQIYQDSTGYIWVVTQEGISRYDGYQLLSFVHDPRKPDSLSSDNVRAILEDHKQRLWIATDGGGLNLFNSAKQTFSHWKATKNSTNSPTSNRQQSLYLDSENNIWLGYRDGNFSRFNPDNMSFEHFDTRTLLPELEKDAAITAIIEDGQCIWLATDGNGLLKLDKQTNTLIRLHTGATNPFFSDRLTQLFIDVQQRLWITSHDAGISMLDPQRLKFTTWQHNENQPSSIAADLVHTIYQDQKQRIWLGTEAGASLWNGRNKFTSYNTEDGLSDNKVLSILQDPSGLMWFGTYNGITKNIEVPFEHIDSGLASNVVLGFAETKSSTGERAIWVASYGGLTRLNSQGEVSAVINKSSKPALQDARVMTVRGDNNLLWFGTRGSGLGRLNVDTMNIETFVHDPDNPNSLSFNGVTSVFPDSAGNIWVGTFGGGLNYLPAGSTDFVHYRADENNPRSLNSDRVLAMYQLLDGTIIVGTVAGINVMDPVTLDFDHIEHQPDDFDSLSAPMAWAFYQDAKAQLWVGTQGGGLNKWSAQDKALLHNHFTRYDSFSGLPSSHIYAILQDDREHLWLSSTAGLTRLNPDTGHVRHFDTSQGLKDSEFNFGAGFKDSQGVMYFGGNAGVVRFHPDDIKDSDVVPPVVLVRIKKLNEQVWFDVPYQRLQGLELDYKDYFISFEFAALDFNAPGLNQYRYKLEGLDPNWIELEYRRLATFTNLPAGDYVLKVQASNNQGLWNTQGVSLPINVLPPPWKTLWAYALYGLIVLLIMLNIIWRYRQKRMREMKQLIELEEKVEERTKELRHANTQLEHSMEETEKARRLAEQASKEKSDFLAIMSHEIRTPMNGVLGMTEVLLSSDLKPKQQHFAQLVYRSGRLLLDLLNNILDFSKLEAGKATLESVPVDLEALIEEVTDLFSEAAYNKGLNINAILSPEPLPQVYADPARLRQIIANLTSNAIKFTERGEVNVSIKRVACHNILSGGDDAGVQHSGFVFCVQDTGIGMAPDRQQKVFEMFTQADASTTRKYGGTGLGLAICKQLTALMGGNLGVQSNIGEGSRFSLEVDLPLTANPLAQLGSIDNCPTVHLVNLTGGLGQSIEVMLGKLNIKAVHVQRVKSELASAKNGLWISQAEYERTLLEAGIPLSNWICLLPTSQWQENDTRNILPLPVHFSGLHNSISRALGIETEEQQRLDDDLRNHQRFEANILVAEDSLTNQEVAKSMLGLLGCEAWLADNGAEAVEQINLQRPDLVLMDCQMPVMDGYAATRAIRKNWPDIPIVALTAGMGDNLRQQCLDAGMNDVMSKPFSLQELEQTLLRFLPVPSGQKSRDVFEAPTLPEHTSPDKNSGEAFKVNQQAQTHDQTEALDVVSERAPNEPDPVEQDTLLDMSTVETLRKISQDTGNPVFERVLDAFKQEAEKLVSQLVGQVQQEPLDFLTIGETAHALKSMSGNAGAKALYELCRELEEKMKNTQSDNIHSLVQRIQLAFTTSSEKLETFRHVE</sequence>
<evidence type="ECO:0000256" key="17">
    <source>
        <dbReference type="SAM" id="SignalP"/>
    </source>
</evidence>
<feature type="domain" description="Histidine kinase" evidence="18">
    <location>
        <begin position="871"/>
        <end position="1102"/>
    </location>
</feature>
<dbReference type="FunFam" id="1.10.287.130:FF:000004">
    <property type="entry name" value="Ethylene receptor 1"/>
    <property type="match status" value="1"/>
</dbReference>
<dbReference type="Pfam" id="PF07495">
    <property type="entry name" value="Y_Y_Y"/>
    <property type="match status" value="1"/>
</dbReference>
<dbReference type="InterPro" id="IPR015943">
    <property type="entry name" value="WD40/YVTN_repeat-like_dom_sf"/>
</dbReference>
<dbReference type="SMART" id="SM00448">
    <property type="entry name" value="REC"/>
    <property type="match status" value="1"/>
</dbReference>
<dbReference type="CDD" id="cd16922">
    <property type="entry name" value="HATPase_EvgS-ArcB-TorS-like"/>
    <property type="match status" value="1"/>
</dbReference>
<dbReference type="Gene3D" id="2.60.40.10">
    <property type="entry name" value="Immunoglobulins"/>
    <property type="match status" value="1"/>
</dbReference>
<dbReference type="CDD" id="cd00082">
    <property type="entry name" value="HisKA"/>
    <property type="match status" value="1"/>
</dbReference>
<dbReference type="Pfam" id="PF00072">
    <property type="entry name" value="Response_reg"/>
    <property type="match status" value="1"/>
</dbReference>
<evidence type="ECO:0000256" key="11">
    <source>
        <dbReference type="ARBA" id="ARBA00023012"/>
    </source>
</evidence>
<dbReference type="PROSITE" id="PS50894">
    <property type="entry name" value="HPT"/>
    <property type="match status" value="1"/>
</dbReference>
<keyword evidence="22" id="KW-1185">Reference proteome</keyword>
<dbReference type="InterPro" id="IPR011123">
    <property type="entry name" value="Y_Y_Y"/>
</dbReference>
<dbReference type="InterPro" id="IPR001789">
    <property type="entry name" value="Sig_transdc_resp-reg_receiver"/>
</dbReference>
<dbReference type="InterPro" id="IPR011110">
    <property type="entry name" value="Reg_prop"/>
</dbReference>
<dbReference type="PANTHER" id="PTHR43547:SF2">
    <property type="entry name" value="HYBRID SIGNAL TRANSDUCTION HISTIDINE KINASE C"/>
    <property type="match status" value="1"/>
</dbReference>
<dbReference type="KEGG" id="pmes:FX988_03385"/>
<keyword evidence="10 16" id="KW-1133">Transmembrane helix</keyword>
<dbReference type="Pfam" id="PF02518">
    <property type="entry name" value="HATPase_c"/>
    <property type="match status" value="1"/>
</dbReference>
<dbReference type="SMART" id="SM00388">
    <property type="entry name" value="HisKA"/>
    <property type="match status" value="1"/>
</dbReference>
<dbReference type="InterPro" id="IPR008207">
    <property type="entry name" value="Sig_transdc_His_kin_Hpt_dom"/>
</dbReference>
<feature type="signal peptide" evidence="17">
    <location>
        <begin position="1"/>
        <end position="21"/>
    </location>
</feature>
<dbReference type="CDD" id="cd14686">
    <property type="entry name" value="bZIP"/>
    <property type="match status" value="1"/>
</dbReference>
<evidence type="ECO:0000313" key="21">
    <source>
        <dbReference type="EMBL" id="QHJ13126.1"/>
    </source>
</evidence>
<name>A0A857JNQ8_9ALTE</name>
<evidence type="ECO:0000256" key="8">
    <source>
        <dbReference type="ARBA" id="ARBA00022777"/>
    </source>
</evidence>